<feature type="chain" id="PRO_5017291764" evidence="1">
    <location>
        <begin position="25"/>
        <end position="340"/>
    </location>
</feature>
<dbReference type="RefSeq" id="WP_120114258.1">
    <property type="nucleotide sequence ID" value="NZ_QXQB01000008.1"/>
</dbReference>
<proteinExistence type="predicted"/>
<comment type="caution">
    <text evidence="2">The sequence shown here is derived from an EMBL/GenBank/DDBJ whole genome shotgun (WGS) entry which is preliminary data.</text>
</comment>
<protein>
    <submittedName>
        <fullName evidence="2">Uncharacterized protein</fullName>
    </submittedName>
</protein>
<accession>A0A3A6PLB7</accession>
<dbReference type="EMBL" id="QXQB01000008">
    <property type="protein sequence ID" value="RJX36863.1"/>
    <property type="molecule type" value="Genomic_DNA"/>
</dbReference>
<organism evidence="2 3">
    <name type="scientific">Paenibacillus pinisoli</name>
    <dbReference type="NCBI Taxonomy" id="1276110"/>
    <lineage>
        <taxon>Bacteria</taxon>
        <taxon>Bacillati</taxon>
        <taxon>Bacillota</taxon>
        <taxon>Bacilli</taxon>
        <taxon>Bacillales</taxon>
        <taxon>Paenibacillaceae</taxon>
        <taxon>Paenibacillus</taxon>
    </lineage>
</organism>
<name>A0A3A6PLB7_9BACL</name>
<feature type="signal peptide" evidence="1">
    <location>
        <begin position="1"/>
        <end position="24"/>
    </location>
</feature>
<dbReference type="Proteomes" id="UP000267798">
    <property type="component" value="Unassembled WGS sequence"/>
</dbReference>
<sequence>MRRKAFVLLLCALFLMAISSNAIAKSNPDVHQQDRTVTFQNLNLKTLIPSNWETKNLSNTLYLIPENEEEKDKANIIINSLNITTKGIQHLSRNLLDKAGDTSEWVNLIFEEYRNQGIEINRYEDPELGTVFTNETESLYTFSIYLLQDGQPYSIYLILSKQNGFEDPTISSYFSDFINIAKNLSPINNSIEFTVLDPIGEEYGISELIDNNEFNIRSVNYKQHAVPIIGAGSLVRFLTYSKSGSTMTSTMLTNDLKVESWYIGASNWRLDRSGITNGPNYNCFEPDLATKNMVKQVDPNTLTAYDSWYHNVNVSTASVPYTVVWTGFASVCENSWNPYS</sequence>
<keyword evidence="3" id="KW-1185">Reference proteome</keyword>
<gene>
    <name evidence="2" type="ORF">D3P09_25465</name>
</gene>
<dbReference type="AlphaFoldDB" id="A0A3A6PLB7"/>
<reference evidence="2 3" key="1">
    <citation type="submission" date="2018-09" db="EMBL/GenBank/DDBJ databases">
        <title>Paenibacillus aracenensis nov. sp. isolated from a cave in southern Spain.</title>
        <authorList>
            <person name="Jurado V."/>
            <person name="Gutierrez-Patricio S."/>
            <person name="Gonzalez-Pimentel J.L."/>
            <person name="Miller A.Z."/>
            <person name="Laiz L."/>
            <person name="Saiz-Jimenez C."/>
        </authorList>
    </citation>
    <scope>NUCLEOTIDE SEQUENCE [LARGE SCALE GENOMIC DNA]</scope>
    <source>
        <strain evidence="2 3">JCM 19203</strain>
    </source>
</reference>
<evidence type="ECO:0000256" key="1">
    <source>
        <dbReference type="SAM" id="SignalP"/>
    </source>
</evidence>
<evidence type="ECO:0000313" key="3">
    <source>
        <dbReference type="Proteomes" id="UP000267798"/>
    </source>
</evidence>
<evidence type="ECO:0000313" key="2">
    <source>
        <dbReference type="EMBL" id="RJX36863.1"/>
    </source>
</evidence>
<keyword evidence="1" id="KW-0732">Signal</keyword>